<comment type="similarity">
    <text evidence="8">Belongs to the class I-like SAM-binding methyltransferase superfamily. RNA methyltransferase RlmE family. SPB1 subfamily.</text>
</comment>
<keyword evidence="6 8" id="KW-0949">S-adenosyl-L-methionine</keyword>
<feature type="binding site" evidence="8">
    <location>
        <position position="117"/>
    </location>
    <ligand>
        <name>S-adenosyl-L-methionine</name>
        <dbReference type="ChEBI" id="CHEBI:59789"/>
    </ligand>
</feature>
<dbReference type="PANTHER" id="PTHR10920:SF13">
    <property type="entry name" value="PRE-RRNA 2'-O-RIBOSE RNA METHYLTRANSFERASE FTSJ3"/>
    <property type="match status" value="1"/>
</dbReference>
<feature type="compositionally biased region" description="Polar residues" evidence="9">
    <location>
        <begin position="633"/>
        <end position="650"/>
    </location>
</feature>
<keyword evidence="2 8" id="KW-0690">Ribosome biogenesis</keyword>
<evidence type="ECO:0000256" key="2">
    <source>
        <dbReference type="ARBA" id="ARBA00022517"/>
    </source>
</evidence>
<keyword evidence="8" id="KW-0175">Coiled coil</keyword>
<keyword evidence="7 8" id="KW-0539">Nucleus</keyword>
<dbReference type="GO" id="GO:0016435">
    <property type="term" value="F:rRNA (guanine) methyltransferase activity"/>
    <property type="evidence" value="ECO:0007669"/>
    <property type="project" value="TreeGrafter"/>
</dbReference>
<dbReference type="InterPro" id="IPR024576">
    <property type="entry name" value="rRNA_MeTfrase_Spb1_DUF3381"/>
</dbReference>
<evidence type="ECO:0000256" key="8">
    <source>
        <dbReference type="HAMAP-Rule" id="MF_03163"/>
    </source>
</evidence>
<feature type="region of interest" description="Disordered" evidence="9">
    <location>
        <begin position="826"/>
        <end position="871"/>
    </location>
</feature>
<dbReference type="InterPro" id="IPR050082">
    <property type="entry name" value="RNA_methyltr_RlmE"/>
</dbReference>
<proteinExistence type="inferred from homology"/>
<dbReference type="FunFam" id="3.40.50.150:FF:000004">
    <property type="entry name" value="AdoMet-dependent rRNA methyltransferase SPB1"/>
    <property type="match status" value="1"/>
</dbReference>
<name>A0A0V0G7Y1_TRIDM</name>
<comment type="function">
    <text evidence="8">Probable methyltransferase involved in the maturation of rRNA and in the biogenesis of ribosomal subunits.</text>
</comment>
<feature type="binding site" evidence="8">
    <location>
        <position position="92"/>
    </location>
    <ligand>
        <name>S-adenosyl-L-methionine</name>
        <dbReference type="ChEBI" id="CHEBI:59789"/>
    </ligand>
</feature>
<sequence>MGKKSKIGKQRKDKFYQLAKETGYRSRAAFKLIQLNRKFEFLQRAQVLIDLCAAPGGWMQVAKQNMPVSSVVIGVDLYPIKAVPGCISIIGDITTDKCRQSISKELQTWKADVVLNDGAPNVGQNWIHDAYQQAVLTLSALKLATQFLKQGGWFVTKVFRSKDYNPLLWVFKQLFKKVHATKPQASRNESAEIFVVCQYYLAPAKLDGRFLDAKYVFQELELEPTLNQMNLLHPEKQKKPKAEGYSELRGVYHTVTATEFIKTKEPLSCLQIASCIKLDSDEIINHPETTNEIKECCKDIRVLGRKDIRALLAWGKTLRNALFPSENKEDVKPIVEKTDAEAEIKDPDEMDLEEIDKLIDTLKTEEIQALKRKRKRANRERAKLQEKLNLKMVVKGDDGPIEEDAMEPLFALDDIKTGKALRKVEEQTPDYLAYSEDDSNDEDESFVEYRSTYVPYEKDKAKLDKSGKYYKDSSEESENEAEESEYESTDEEGLGLKEDAEPAKKKTKKHVTFSDDVKPEDGESDISDSEVKQEVDELADQNPLLTDLDPRDRETKRLQKAQLWFEKDVFKTLEQDDDEEFELDEMAKSVMKEGGKIISKNMDMDIKSEEEEEEEDDDDDVVKDNEITKSENRQNVNNVTEQNGDASSSDSDYEFDYASQSTGGIKEEQDFSVDGDVNKKKKEKRKKKAKRLDEEELAVGALIANSKKARRDIVDSGWNRFAFNDENLPDWFQEDEKKHMRKEAPVPKELVEEYKKKYHEINTRPIKKVIEAKARKKKRAVKAMERAKKKLESMMENPDISEKEKARQIKKLYKKAKGPKKEITYVVAKKHTSGKRMRRPPGIKGRYRVVDPRMKKDKRSTQMNKGKKKKN</sequence>
<dbReference type="HAMAP" id="MF_03163">
    <property type="entry name" value="RNA_methyltr_E_SPB1"/>
    <property type="match status" value="1"/>
</dbReference>
<feature type="region of interest" description="Disordered" evidence="9">
    <location>
        <begin position="596"/>
        <end position="691"/>
    </location>
</feature>
<feature type="compositionally biased region" description="Basic and acidic residues" evidence="9">
    <location>
        <begin position="512"/>
        <end position="521"/>
    </location>
</feature>
<keyword evidence="5 8" id="KW-0808">Transferase</keyword>
<dbReference type="SUPFAM" id="SSF53335">
    <property type="entry name" value="S-adenosyl-L-methionine-dependent methyltransferases"/>
    <property type="match status" value="1"/>
</dbReference>
<evidence type="ECO:0000256" key="5">
    <source>
        <dbReference type="ARBA" id="ARBA00022679"/>
    </source>
</evidence>
<reference evidence="13" key="1">
    <citation type="journal article" date="2018" name="J. Proteomics">
        <title>Exploring the molecular complexity of Triatoma dimidiata sialome.</title>
        <authorList>
            <person name="Santiago P.B."/>
            <person name="de Araujo C.N."/>
            <person name="Charneau S."/>
            <person name="Bastos I.M.D."/>
            <person name="Assumpcao T.C.F."/>
            <person name="Queiroz R.M.L."/>
            <person name="Praca Y.R."/>
            <person name="Cordeiro T.M."/>
            <person name="Garcia C.H.S."/>
            <person name="da Silva I.G."/>
            <person name="Raiol T."/>
            <person name="Motta F.N."/>
            <person name="de Araujo Oliveira J.V."/>
            <person name="de Sousa M.V."/>
            <person name="Ribeiro J.M.C."/>
            <person name="de Santana J.M."/>
        </authorList>
    </citation>
    <scope>NUCLEOTIDE SEQUENCE</scope>
    <source>
        <strain evidence="13">Santander</strain>
        <tissue evidence="13">Salivary glands</tissue>
    </source>
</reference>
<feature type="coiled-coil region" evidence="8">
    <location>
        <begin position="767"/>
        <end position="797"/>
    </location>
</feature>
<feature type="compositionally biased region" description="Acidic residues" evidence="9">
    <location>
        <begin position="608"/>
        <end position="621"/>
    </location>
</feature>
<evidence type="ECO:0000313" key="13">
    <source>
        <dbReference type="EMBL" id="JAP04097.1"/>
    </source>
</evidence>
<dbReference type="InterPro" id="IPR012920">
    <property type="entry name" value="rRNA_MeTfrase_SPB1-like_C"/>
</dbReference>
<dbReference type="GO" id="GO:0008650">
    <property type="term" value="F:rRNA (uridine-2'-O-)-methyltransferase activity"/>
    <property type="evidence" value="ECO:0007669"/>
    <property type="project" value="TreeGrafter"/>
</dbReference>
<feature type="binding site" evidence="8">
    <location>
        <position position="58"/>
    </location>
    <ligand>
        <name>S-adenosyl-L-methionine</name>
        <dbReference type="ChEBI" id="CHEBI:59789"/>
    </ligand>
</feature>
<dbReference type="HAMAP" id="MF_01547">
    <property type="entry name" value="RNA_methyltr_E"/>
    <property type="match status" value="1"/>
</dbReference>
<evidence type="ECO:0000259" key="12">
    <source>
        <dbReference type="Pfam" id="PF11861"/>
    </source>
</evidence>
<dbReference type="EMBL" id="GECL01002027">
    <property type="protein sequence ID" value="JAP04097.1"/>
    <property type="molecule type" value="Transcribed_RNA"/>
</dbReference>
<dbReference type="InterPro" id="IPR029063">
    <property type="entry name" value="SAM-dependent_MTases_sf"/>
</dbReference>
<dbReference type="Gene3D" id="3.40.50.150">
    <property type="entry name" value="Vaccinia Virus protein VP39"/>
    <property type="match status" value="1"/>
</dbReference>
<dbReference type="EC" id="2.1.1.-" evidence="8"/>
<feature type="compositionally biased region" description="Basic and acidic residues" evidence="9">
    <location>
        <begin position="494"/>
        <end position="504"/>
    </location>
</feature>
<feature type="region of interest" description="Disordered" evidence="9">
    <location>
        <begin position="431"/>
        <end position="451"/>
    </location>
</feature>
<feature type="domain" description="DUF3381" evidence="12">
    <location>
        <begin position="236"/>
        <end position="387"/>
    </location>
</feature>
<dbReference type="InterPro" id="IPR002877">
    <property type="entry name" value="RNA_MeTrfase_FtsJ_dom"/>
</dbReference>
<dbReference type="AlphaFoldDB" id="A0A0V0G7Y1"/>
<dbReference type="GO" id="GO:0005730">
    <property type="term" value="C:nucleolus"/>
    <property type="evidence" value="ECO:0007669"/>
    <property type="project" value="UniProtKB-SubCell"/>
</dbReference>
<dbReference type="PANTHER" id="PTHR10920">
    <property type="entry name" value="RIBOSOMAL RNA METHYLTRANSFERASE"/>
    <property type="match status" value="1"/>
</dbReference>
<dbReference type="Pfam" id="PF11861">
    <property type="entry name" value="DUF3381"/>
    <property type="match status" value="1"/>
</dbReference>
<protein>
    <recommendedName>
        <fullName evidence="8">Putative rRNA methyltransferase</fullName>
        <ecNumber evidence="8">2.1.1.-</ecNumber>
    </recommendedName>
    <alternativeName>
        <fullName evidence="8">2'-O-ribose RNA methyltransferase SPB1 homolog</fullName>
    </alternativeName>
</protein>
<evidence type="ECO:0000256" key="1">
    <source>
        <dbReference type="ARBA" id="ARBA00004604"/>
    </source>
</evidence>
<feature type="region of interest" description="Disordered" evidence="9">
    <location>
        <begin position="464"/>
        <end position="553"/>
    </location>
</feature>
<feature type="domain" description="Ribosomal RNA methyltransferase SPB1-like C-terminal" evidence="11">
    <location>
        <begin position="668"/>
        <end position="864"/>
    </location>
</feature>
<feature type="binding site" evidence="8">
    <location>
        <position position="56"/>
    </location>
    <ligand>
        <name>S-adenosyl-L-methionine</name>
        <dbReference type="ChEBI" id="CHEBI:59789"/>
    </ligand>
</feature>
<evidence type="ECO:0000256" key="4">
    <source>
        <dbReference type="ARBA" id="ARBA00022603"/>
    </source>
</evidence>
<feature type="binding site" evidence="8">
    <location>
        <position position="76"/>
    </location>
    <ligand>
        <name>S-adenosyl-L-methionine</name>
        <dbReference type="ChEBI" id="CHEBI:59789"/>
    </ligand>
</feature>
<dbReference type="InterPro" id="IPR028589">
    <property type="entry name" value="SPB1-like"/>
</dbReference>
<evidence type="ECO:0000259" key="10">
    <source>
        <dbReference type="Pfam" id="PF01728"/>
    </source>
</evidence>
<comment type="catalytic activity">
    <reaction evidence="8">
        <text>a ribonucleotide in rRNA + S-adenosyl-L-methionine = a 2'-O-methylribonucleotide in rRNA + S-adenosyl-L-homocysteine + H(+)</text>
        <dbReference type="Rhea" id="RHEA:48628"/>
        <dbReference type="Rhea" id="RHEA-COMP:12164"/>
        <dbReference type="Rhea" id="RHEA-COMP:12165"/>
        <dbReference type="ChEBI" id="CHEBI:15378"/>
        <dbReference type="ChEBI" id="CHEBI:57856"/>
        <dbReference type="ChEBI" id="CHEBI:59789"/>
        <dbReference type="ChEBI" id="CHEBI:90675"/>
        <dbReference type="ChEBI" id="CHEBI:90676"/>
    </reaction>
</comment>
<feature type="compositionally biased region" description="Basic and acidic residues" evidence="9">
    <location>
        <begin position="464"/>
        <end position="474"/>
    </location>
</feature>
<dbReference type="GO" id="GO:0000466">
    <property type="term" value="P:maturation of 5.8S rRNA from tricistronic rRNA transcript (SSU-rRNA, 5.8S rRNA, LSU-rRNA)"/>
    <property type="evidence" value="ECO:0007669"/>
    <property type="project" value="TreeGrafter"/>
</dbReference>
<feature type="domain" description="Ribosomal RNA methyltransferase FtsJ" evidence="10">
    <location>
        <begin position="24"/>
        <end position="199"/>
    </location>
</feature>
<evidence type="ECO:0000256" key="9">
    <source>
        <dbReference type="SAM" id="MobiDB-lite"/>
    </source>
</evidence>
<keyword evidence="3 8" id="KW-0698">rRNA processing</keyword>
<organism evidence="13">
    <name type="scientific">Triatoma dimidiata</name>
    <name type="common">Kissing bug</name>
    <name type="synonym">Meccus dimidiatus</name>
    <dbReference type="NCBI Taxonomy" id="72491"/>
    <lineage>
        <taxon>Eukaryota</taxon>
        <taxon>Metazoa</taxon>
        <taxon>Ecdysozoa</taxon>
        <taxon>Arthropoda</taxon>
        <taxon>Hexapoda</taxon>
        <taxon>Insecta</taxon>
        <taxon>Pterygota</taxon>
        <taxon>Neoptera</taxon>
        <taxon>Paraneoptera</taxon>
        <taxon>Hemiptera</taxon>
        <taxon>Heteroptera</taxon>
        <taxon>Panheteroptera</taxon>
        <taxon>Cimicomorpha</taxon>
        <taxon>Reduviidae</taxon>
        <taxon>Triatominae</taxon>
        <taxon>Triatoma</taxon>
    </lineage>
</organism>
<evidence type="ECO:0000256" key="7">
    <source>
        <dbReference type="ARBA" id="ARBA00023242"/>
    </source>
</evidence>
<dbReference type="GO" id="GO:0000463">
    <property type="term" value="P:maturation of LSU-rRNA from tricistronic rRNA transcript (SSU-rRNA, 5.8S rRNA, LSU-rRNA)"/>
    <property type="evidence" value="ECO:0007669"/>
    <property type="project" value="TreeGrafter"/>
</dbReference>
<comment type="subcellular location">
    <subcellularLocation>
        <location evidence="1 8">Nucleus</location>
        <location evidence="1 8">Nucleolus</location>
    </subcellularLocation>
</comment>
<feature type="compositionally biased region" description="Acidic residues" evidence="9">
    <location>
        <begin position="435"/>
        <end position="446"/>
    </location>
</feature>
<feature type="compositionally biased region" description="Basic residues" evidence="9">
    <location>
        <begin position="679"/>
        <end position="690"/>
    </location>
</feature>
<keyword evidence="4 8" id="KW-0489">Methyltransferase</keyword>
<feature type="active site" description="Proton acceptor" evidence="8">
    <location>
        <position position="157"/>
    </location>
</feature>
<dbReference type="InterPro" id="IPR015507">
    <property type="entry name" value="rRNA-MeTfrase_E"/>
</dbReference>
<dbReference type="GO" id="GO:0030687">
    <property type="term" value="C:preribosome, large subunit precursor"/>
    <property type="evidence" value="ECO:0007669"/>
    <property type="project" value="TreeGrafter"/>
</dbReference>
<evidence type="ECO:0000256" key="6">
    <source>
        <dbReference type="ARBA" id="ARBA00022691"/>
    </source>
</evidence>
<dbReference type="Pfam" id="PF01728">
    <property type="entry name" value="FtsJ"/>
    <property type="match status" value="1"/>
</dbReference>
<feature type="compositionally biased region" description="Basic and acidic residues" evidence="9">
    <location>
        <begin position="622"/>
        <end position="632"/>
    </location>
</feature>
<feature type="compositionally biased region" description="Basic residues" evidence="9">
    <location>
        <begin position="828"/>
        <end position="847"/>
    </location>
</feature>
<dbReference type="Pfam" id="PF07780">
    <property type="entry name" value="Spb1_C"/>
    <property type="match status" value="1"/>
</dbReference>
<evidence type="ECO:0000256" key="3">
    <source>
        <dbReference type="ARBA" id="ARBA00022552"/>
    </source>
</evidence>
<feature type="compositionally biased region" description="Acidic residues" evidence="9">
    <location>
        <begin position="475"/>
        <end position="493"/>
    </location>
</feature>
<evidence type="ECO:0000259" key="11">
    <source>
        <dbReference type="Pfam" id="PF07780"/>
    </source>
</evidence>
<accession>A0A0V0G7Y1</accession>